<name>A0AAV9JU10_9PEZI</name>
<feature type="chain" id="PRO_5043743062" evidence="1">
    <location>
        <begin position="20"/>
        <end position="103"/>
    </location>
</feature>
<dbReference type="Proteomes" id="UP001324427">
    <property type="component" value="Unassembled WGS sequence"/>
</dbReference>
<feature type="signal peptide" evidence="1">
    <location>
        <begin position="1"/>
        <end position="19"/>
    </location>
</feature>
<accession>A0AAV9JU10</accession>
<sequence>MKFLAILMLVAGLASSALAANLAPPSGGPATPSTTAAPTVLPRSWQKPDWRTIYTAEQLPSTFVTIPREDWASDAIDNANINYAQNNQFYGNGKRAEATPNAS</sequence>
<gene>
    <name evidence="2" type="ORF">LTR36_007479</name>
</gene>
<evidence type="ECO:0000256" key="1">
    <source>
        <dbReference type="SAM" id="SignalP"/>
    </source>
</evidence>
<dbReference type="EMBL" id="JAVFHQ010000005">
    <property type="protein sequence ID" value="KAK4549023.1"/>
    <property type="molecule type" value="Genomic_DNA"/>
</dbReference>
<dbReference type="AlphaFoldDB" id="A0AAV9JU10"/>
<proteinExistence type="predicted"/>
<evidence type="ECO:0000313" key="2">
    <source>
        <dbReference type="EMBL" id="KAK4549023.1"/>
    </source>
</evidence>
<organism evidence="2 3">
    <name type="scientific">Oleoguttula mirabilis</name>
    <dbReference type="NCBI Taxonomy" id="1507867"/>
    <lineage>
        <taxon>Eukaryota</taxon>
        <taxon>Fungi</taxon>
        <taxon>Dikarya</taxon>
        <taxon>Ascomycota</taxon>
        <taxon>Pezizomycotina</taxon>
        <taxon>Dothideomycetes</taxon>
        <taxon>Dothideomycetidae</taxon>
        <taxon>Mycosphaerellales</taxon>
        <taxon>Teratosphaeriaceae</taxon>
        <taxon>Oleoguttula</taxon>
    </lineage>
</organism>
<feature type="non-terminal residue" evidence="2">
    <location>
        <position position="103"/>
    </location>
</feature>
<protein>
    <submittedName>
        <fullName evidence="2">Uncharacterized protein</fullName>
    </submittedName>
</protein>
<keyword evidence="3" id="KW-1185">Reference proteome</keyword>
<comment type="caution">
    <text evidence="2">The sequence shown here is derived from an EMBL/GenBank/DDBJ whole genome shotgun (WGS) entry which is preliminary data.</text>
</comment>
<keyword evidence="1" id="KW-0732">Signal</keyword>
<reference evidence="2 3" key="1">
    <citation type="submission" date="2021-11" db="EMBL/GenBank/DDBJ databases">
        <title>Black yeast isolated from Biological Soil Crust.</title>
        <authorList>
            <person name="Kurbessoian T."/>
        </authorList>
    </citation>
    <scope>NUCLEOTIDE SEQUENCE [LARGE SCALE GENOMIC DNA]</scope>
    <source>
        <strain evidence="2 3">CCFEE 5522</strain>
    </source>
</reference>
<evidence type="ECO:0000313" key="3">
    <source>
        <dbReference type="Proteomes" id="UP001324427"/>
    </source>
</evidence>